<dbReference type="FunFam" id="1.25.40.340:FF:000002">
    <property type="entry name" value="Dihydroxyacetone kinase, L subunit"/>
    <property type="match status" value="1"/>
</dbReference>
<dbReference type="SUPFAM" id="SSF101473">
    <property type="entry name" value="DhaL-like"/>
    <property type="match status" value="1"/>
</dbReference>
<keyword evidence="5" id="KW-1185">Reference proteome</keyword>
<dbReference type="AlphaFoldDB" id="A0A2A6FHF8"/>
<name>A0A2A6FHF8_9HYPH</name>
<evidence type="ECO:0000313" key="4">
    <source>
        <dbReference type="EMBL" id="PDQ21390.1"/>
    </source>
</evidence>
<accession>A0A2A6FHF8</accession>
<dbReference type="Pfam" id="PF02734">
    <property type="entry name" value="Dak2"/>
    <property type="match status" value="1"/>
</dbReference>
<protein>
    <submittedName>
        <fullName evidence="4">Dihydroxyacetone kinase subunit L</fullName>
    </submittedName>
</protein>
<dbReference type="Proteomes" id="UP000219182">
    <property type="component" value="Unassembled WGS sequence"/>
</dbReference>
<evidence type="ECO:0000256" key="2">
    <source>
        <dbReference type="ARBA" id="ARBA00022777"/>
    </source>
</evidence>
<evidence type="ECO:0000259" key="3">
    <source>
        <dbReference type="PROSITE" id="PS51480"/>
    </source>
</evidence>
<comment type="caution">
    <text evidence="4">The sequence shown here is derived from an EMBL/GenBank/DDBJ whole genome shotgun (WGS) entry which is preliminary data.</text>
</comment>
<proteinExistence type="predicted"/>
<dbReference type="GO" id="GO:0004371">
    <property type="term" value="F:glycerone kinase activity"/>
    <property type="evidence" value="ECO:0007669"/>
    <property type="project" value="InterPro"/>
</dbReference>
<dbReference type="InterPro" id="IPR050861">
    <property type="entry name" value="Dihydroxyacetone_Kinase"/>
</dbReference>
<dbReference type="PANTHER" id="PTHR28629">
    <property type="entry name" value="TRIOKINASE/FMN CYCLASE"/>
    <property type="match status" value="1"/>
</dbReference>
<evidence type="ECO:0000313" key="5">
    <source>
        <dbReference type="Proteomes" id="UP000219182"/>
    </source>
</evidence>
<dbReference type="PANTHER" id="PTHR28629:SF4">
    <property type="entry name" value="TRIOKINASE_FMN CYCLASE"/>
    <property type="match status" value="1"/>
</dbReference>
<dbReference type="SMART" id="SM01120">
    <property type="entry name" value="Dak2"/>
    <property type="match status" value="1"/>
</dbReference>
<reference evidence="4 5" key="1">
    <citation type="submission" date="2017-09" db="EMBL/GenBank/DDBJ databases">
        <title>Mesorhizobum sanjuanii sp. nov. isolated from nodules of Lotus tenuis in saline-alkaline lowlands of Flooding Pampa.</title>
        <authorList>
            <person name="Sannazzaro A.I."/>
            <person name="Torres Tejerizo G.A."/>
            <person name="Fontana F."/>
            <person name="Cumpa Velazquez L.M."/>
            <person name="Hansen L."/>
            <person name="Pistorio M."/>
            <person name="Estrella M.J."/>
        </authorList>
    </citation>
    <scope>NUCLEOTIDE SEQUENCE [LARGE SCALE GENOMIC DNA]</scope>
    <source>
        <strain evidence="4 5">BSA136</strain>
    </source>
</reference>
<keyword evidence="2 4" id="KW-0418">Kinase</keyword>
<organism evidence="4 5">
    <name type="scientific">Mesorhizobium sanjuanii</name>
    <dbReference type="NCBI Taxonomy" id="2037900"/>
    <lineage>
        <taxon>Bacteria</taxon>
        <taxon>Pseudomonadati</taxon>
        <taxon>Pseudomonadota</taxon>
        <taxon>Alphaproteobacteria</taxon>
        <taxon>Hyphomicrobiales</taxon>
        <taxon>Phyllobacteriaceae</taxon>
        <taxon>Mesorhizobium</taxon>
    </lineage>
</organism>
<dbReference type="NCBIfam" id="TIGR02365">
    <property type="entry name" value="dha_L_ycgS"/>
    <property type="match status" value="1"/>
</dbReference>
<dbReference type="GO" id="GO:0019563">
    <property type="term" value="P:glycerol catabolic process"/>
    <property type="evidence" value="ECO:0007669"/>
    <property type="project" value="TreeGrafter"/>
</dbReference>
<dbReference type="EMBL" id="NWQG01000047">
    <property type="protein sequence ID" value="PDQ21390.1"/>
    <property type="molecule type" value="Genomic_DNA"/>
</dbReference>
<dbReference type="InterPro" id="IPR012737">
    <property type="entry name" value="DhaK_L_YcgS"/>
</dbReference>
<dbReference type="InterPro" id="IPR004007">
    <property type="entry name" value="DhaL_dom"/>
</dbReference>
<dbReference type="PROSITE" id="PS51480">
    <property type="entry name" value="DHAL"/>
    <property type="match status" value="1"/>
</dbReference>
<dbReference type="GO" id="GO:0005829">
    <property type="term" value="C:cytosol"/>
    <property type="evidence" value="ECO:0007669"/>
    <property type="project" value="TreeGrafter"/>
</dbReference>
<dbReference type="InterPro" id="IPR036117">
    <property type="entry name" value="DhaL_dom_sf"/>
</dbReference>
<evidence type="ECO:0000256" key="1">
    <source>
        <dbReference type="ARBA" id="ARBA00022679"/>
    </source>
</evidence>
<sequence length="222" mass="23257">MSDNAARRLSSMFYRISIAIEAGKDHLSDLDGAIGDADHGITMSLGFMAVNAELAKLNLDDTLPSEVFAVAASAFLDAVGASTGPLYATAFRRAAQALKKDECLSLADQAAIVEAMTTGIKERGKGQRGDKTMLDAWVPATEAAVNARARAAGGSEMWNAILEAAEAGANSTRSMVAARGRAARLGERSLGHMDPGAASAVIILRAMKDTFEEGEREKPGSR</sequence>
<dbReference type="Gene3D" id="1.25.40.340">
    <property type="match status" value="1"/>
</dbReference>
<keyword evidence="1" id="KW-0808">Transferase</keyword>
<feature type="domain" description="DhaL" evidence="3">
    <location>
        <begin position="7"/>
        <end position="209"/>
    </location>
</feature>
<gene>
    <name evidence="4" type="primary">dhaL</name>
    <name evidence="4" type="ORF">CN311_09445</name>
</gene>
<dbReference type="RefSeq" id="WP_097573053.1">
    <property type="nucleotide sequence ID" value="NZ_NWQG01000047.1"/>
</dbReference>